<dbReference type="EMBL" id="JAPZBU010000006">
    <property type="protein sequence ID" value="KAJ5397064.1"/>
    <property type="molecule type" value="Genomic_DNA"/>
</dbReference>
<evidence type="ECO:0000313" key="3">
    <source>
        <dbReference type="EMBL" id="KAJ5397064.1"/>
    </source>
</evidence>
<keyword evidence="2" id="KW-0732">Signal</keyword>
<reference evidence="3" key="2">
    <citation type="journal article" date="2023" name="IMA Fungus">
        <title>Comparative genomic study of the Penicillium genus elucidates a diverse pangenome and 15 lateral gene transfer events.</title>
        <authorList>
            <person name="Petersen C."/>
            <person name="Sorensen T."/>
            <person name="Nielsen M.R."/>
            <person name="Sondergaard T.E."/>
            <person name="Sorensen J.L."/>
            <person name="Fitzpatrick D.A."/>
            <person name="Frisvad J.C."/>
            <person name="Nielsen K.L."/>
        </authorList>
    </citation>
    <scope>NUCLEOTIDE SEQUENCE</scope>
    <source>
        <strain evidence="3">IBT 29677</strain>
    </source>
</reference>
<protein>
    <recommendedName>
        <fullName evidence="5">WSC domain-containing protein</fullName>
    </recommendedName>
</protein>
<sequence length="189" mass="19386">MYSLQNIALPALVALSALASAETITGGLSGSPCPSDWTNIQYKDTQRCCYGSLTLESNDLYCCVHSSSISNNYLDDTSSDCFPFCTGTTRELPTMTKFAASCQTKIAFTTKDYSSLVSAASASVTGTTKSSDSDATTMTTTTGAGTETGAKTTATDNKSETSTNKAGPVATAEGFALGGAAIAAAFFAL</sequence>
<accession>A0A9W9W1R9</accession>
<feature type="compositionally biased region" description="Low complexity" evidence="1">
    <location>
        <begin position="126"/>
        <end position="156"/>
    </location>
</feature>
<dbReference type="Proteomes" id="UP001147747">
    <property type="component" value="Unassembled WGS sequence"/>
</dbReference>
<dbReference type="AlphaFoldDB" id="A0A9W9W1R9"/>
<evidence type="ECO:0000313" key="4">
    <source>
        <dbReference type="Proteomes" id="UP001147747"/>
    </source>
</evidence>
<evidence type="ECO:0000256" key="2">
    <source>
        <dbReference type="SAM" id="SignalP"/>
    </source>
</evidence>
<keyword evidence="4" id="KW-1185">Reference proteome</keyword>
<evidence type="ECO:0008006" key="5">
    <source>
        <dbReference type="Google" id="ProtNLM"/>
    </source>
</evidence>
<dbReference type="OrthoDB" id="4870483at2759"/>
<name>A0A9W9W1R9_9EURO</name>
<reference evidence="3" key="1">
    <citation type="submission" date="2022-12" db="EMBL/GenBank/DDBJ databases">
        <authorList>
            <person name="Petersen C."/>
        </authorList>
    </citation>
    <scope>NUCLEOTIDE SEQUENCE</scope>
    <source>
        <strain evidence="3">IBT 29677</strain>
    </source>
</reference>
<feature type="signal peptide" evidence="2">
    <location>
        <begin position="1"/>
        <end position="21"/>
    </location>
</feature>
<dbReference type="GeneID" id="81368794"/>
<comment type="caution">
    <text evidence="3">The sequence shown here is derived from an EMBL/GenBank/DDBJ whole genome shotgun (WGS) entry which is preliminary data.</text>
</comment>
<proteinExistence type="predicted"/>
<feature type="chain" id="PRO_5040886016" description="WSC domain-containing protein" evidence="2">
    <location>
        <begin position="22"/>
        <end position="189"/>
    </location>
</feature>
<feature type="region of interest" description="Disordered" evidence="1">
    <location>
        <begin position="126"/>
        <end position="167"/>
    </location>
</feature>
<evidence type="ECO:0000256" key="1">
    <source>
        <dbReference type="SAM" id="MobiDB-lite"/>
    </source>
</evidence>
<gene>
    <name evidence="3" type="ORF">N7509_005177</name>
</gene>
<organism evidence="3 4">
    <name type="scientific">Penicillium cosmopolitanum</name>
    <dbReference type="NCBI Taxonomy" id="1131564"/>
    <lineage>
        <taxon>Eukaryota</taxon>
        <taxon>Fungi</taxon>
        <taxon>Dikarya</taxon>
        <taxon>Ascomycota</taxon>
        <taxon>Pezizomycotina</taxon>
        <taxon>Eurotiomycetes</taxon>
        <taxon>Eurotiomycetidae</taxon>
        <taxon>Eurotiales</taxon>
        <taxon>Aspergillaceae</taxon>
        <taxon>Penicillium</taxon>
    </lineage>
</organism>
<dbReference type="RefSeq" id="XP_056489116.1">
    <property type="nucleotide sequence ID" value="XM_056629814.1"/>
</dbReference>